<comment type="caution">
    <text evidence="1">The sequence shown here is derived from an EMBL/GenBank/DDBJ whole genome shotgun (WGS) entry which is preliminary data.</text>
</comment>
<evidence type="ECO:0000313" key="1">
    <source>
        <dbReference type="EMBL" id="TQC70562.1"/>
    </source>
</evidence>
<evidence type="ECO:0000313" key="2">
    <source>
        <dbReference type="Proteomes" id="UP000319715"/>
    </source>
</evidence>
<accession>A0ABY2ZUD8</accession>
<proteinExistence type="predicted"/>
<protein>
    <submittedName>
        <fullName evidence="1">Uncharacterized protein</fullName>
    </submittedName>
</protein>
<sequence length="87" mass="10092">MFVFERNNNRKPTLTPALNSIKTFLRDIANISAGKKSHIHRICQVIAAAYQGKLTPIDDEVMRDPWKPSSVLTSCRLTSIWHRERNW</sequence>
<dbReference type="Proteomes" id="UP000319715">
    <property type="component" value="Unassembled WGS sequence"/>
</dbReference>
<name>A0ABY2ZUD8_9GAMM</name>
<organism evidence="1 2">
    <name type="scientific">Pantoea dispersa</name>
    <dbReference type="NCBI Taxonomy" id="59814"/>
    <lineage>
        <taxon>Bacteria</taxon>
        <taxon>Pseudomonadati</taxon>
        <taxon>Pseudomonadota</taxon>
        <taxon>Gammaproteobacteria</taxon>
        <taxon>Enterobacterales</taxon>
        <taxon>Erwiniaceae</taxon>
        <taxon>Pantoea</taxon>
    </lineage>
</organism>
<dbReference type="EMBL" id="VICF01000008">
    <property type="protein sequence ID" value="TQC70562.1"/>
    <property type="molecule type" value="Genomic_DNA"/>
</dbReference>
<gene>
    <name evidence="1" type="ORF">FK492_18310</name>
</gene>
<reference evidence="1 2" key="1">
    <citation type="submission" date="2019-06" db="EMBL/GenBank/DDBJ databases">
        <title>Pantoea dispersa Assembly.</title>
        <authorList>
            <person name="Wang J."/>
        </authorList>
    </citation>
    <scope>NUCLEOTIDE SEQUENCE [LARGE SCALE GENOMIC DNA]</scope>
    <source>
        <strain evidence="2">bio</strain>
    </source>
</reference>
<keyword evidence="2" id="KW-1185">Reference proteome</keyword>